<name>A0AAN7VIK2_9COLE</name>
<dbReference type="PANTHER" id="PTHR43861:SF1">
    <property type="entry name" value="TRANS-ACONITATE 2-METHYLTRANSFERASE"/>
    <property type="match status" value="1"/>
</dbReference>
<dbReference type="CDD" id="cd02440">
    <property type="entry name" value="AdoMet_MTases"/>
    <property type="match status" value="1"/>
</dbReference>
<dbReference type="Proteomes" id="UP001329430">
    <property type="component" value="Chromosome 5"/>
</dbReference>
<proteinExistence type="predicted"/>
<comment type="caution">
    <text evidence="4">The sequence shown here is derived from an EMBL/GenBank/DDBJ whole genome shotgun (WGS) entry which is preliminary data.</text>
</comment>
<dbReference type="GO" id="GO:0008168">
    <property type="term" value="F:methyltransferase activity"/>
    <property type="evidence" value="ECO:0007669"/>
    <property type="project" value="UniProtKB-KW"/>
</dbReference>
<sequence>MNKPLLYIENSIQVKEDFKYVVEKYFNLINWKDDCNILDVGCGPGNITYESLFPLLPKTLNSLVGIDLSTHFIDYAKSHYQKDQRIQYHHLDITTDNIPHEFEGNFDNIFSYCLQFIKNQKAAIRNMYKMLKPGREVFLNFLGHWTAMEIYSSLESDKKWKPFLKPDKLLSPTHTDKQAEKYLEELLENCGFTVRLSHKVEKIWIYPQKMFTDIMAAIDTFGVPSSMLEEFGTDIMKFMQNRGLVHTNDNGEVVVHYPYTLLIALASKPLRNEMDK</sequence>
<keyword evidence="5" id="KW-1185">Reference proteome</keyword>
<keyword evidence="2" id="KW-0808">Transferase</keyword>
<dbReference type="Pfam" id="PF13649">
    <property type="entry name" value="Methyltransf_25"/>
    <property type="match status" value="1"/>
</dbReference>
<evidence type="ECO:0000313" key="4">
    <source>
        <dbReference type="EMBL" id="KAK5644104.1"/>
    </source>
</evidence>
<organism evidence="4 5">
    <name type="scientific">Pyrocoelia pectoralis</name>
    <dbReference type="NCBI Taxonomy" id="417401"/>
    <lineage>
        <taxon>Eukaryota</taxon>
        <taxon>Metazoa</taxon>
        <taxon>Ecdysozoa</taxon>
        <taxon>Arthropoda</taxon>
        <taxon>Hexapoda</taxon>
        <taxon>Insecta</taxon>
        <taxon>Pterygota</taxon>
        <taxon>Neoptera</taxon>
        <taxon>Endopterygota</taxon>
        <taxon>Coleoptera</taxon>
        <taxon>Polyphaga</taxon>
        <taxon>Elateriformia</taxon>
        <taxon>Elateroidea</taxon>
        <taxon>Lampyridae</taxon>
        <taxon>Lampyrinae</taxon>
        <taxon>Pyrocoelia</taxon>
    </lineage>
</organism>
<accession>A0AAN7VIK2</accession>
<evidence type="ECO:0000259" key="3">
    <source>
        <dbReference type="Pfam" id="PF13649"/>
    </source>
</evidence>
<dbReference type="InterPro" id="IPR041698">
    <property type="entry name" value="Methyltransf_25"/>
</dbReference>
<evidence type="ECO:0000256" key="1">
    <source>
        <dbReference type="ARBA" id="ARBA00022603"/>
    </source>
</evidence>
<evidence type="ECO:0000313" key="5">
    <source>
        <dbReference type="Proteomes" id="UP001329430"/>
    </source>
</evidence>
<dbReference type="GO" id="GO:0032259">
    <property type="term" value="P:methylation"/>
    <property type="evidence" value="ECO:0007669"/>
    <property type="project" value="UniProtKB-KW"/>
</dbReference>
<dbReference type="SUPFAM" id="SSF53335">
    <property type="entry name" value="S-adenosyl-L-methionine-dependent methyltransferases"/>
    <property type="match status" value="1"/>
</dbReference>
<dbReference type="AlphaFoldDB" id="A0AAN7VIK2"/>
<dbReference type="InterPro" id="IPR029063">
    <property type="entry name" value="SAM-dependent_MTases_sf"/>
</dbReference>
<dbReference type="EMBL" id="JAVRBK010000005">
    <property type="protein sequence ID" value="KAK5644104.1"/>
    <property type="molecule type" value="Genomic_DNA"/>
</dbReference>
<dbReference type="Gene3D" id="3.40.50.150">
    <property type="entry name" value="Vaccinia Virus protein VP39"/>
    <property type="match status" value="1"/>
</dbReference>
<feature type="domain" description="Methyltransferase" evidence="3">
    <location>
        <begin position="37"/>
        <end position="134"/>
    </location>
</feature>
<dbReference type="PANTHER" id="PTHR43861">
    <property type="entry name" value="TRANS-ACONITATE 2-METHYLTRANSFERASE-RELATED"/>
    <property type="match status" value="1"/>
</dbReference>
<keyword evidence="1" id="KW-0489">Methyltransferase</keyword>
<protein>
    <recommendedName>
        <fullName evidence="3">Methyltransferase domain-containing protein</fullName>
    </recommendedName>
</protein>
<reference evidence="4 5" key="1">
    <citation type="journal article" date="2024" name="Insects">
        <title>An Improved Chromosome-Level Genome Assembly of the Firefly Pyrocoelia pectoralis.</title>
        <authorList>
            <person name="Fu X."/>
            <person name="Meyer-Rochow V.B."/>
            <person name="Ballantyne L."/>
            <person name="Zhu X."/>
        </authorList>
    </citation>
    <scope>NUCLEOTIDE SEQUENCE [LARGE SCALE GENOMIC DNA]</scope>
    <source>
        <strain evidence="4">XCY_ONT2</strain>
    </source>
</reference>
<gene>
    <name evidence="4" type="ORF">RI129_007949</name>
</gene>
<evidence type="ECO:0000256" key="2">
    <source>
        <dbReference type="ARBA" id="ARBA00022679"/>
    </source>
</evidence>